<organism evidence="2 3">
    <name type="scientific">Virgibacillus dokdonensis</name>
    <dbReference type="NCBI Taxonomy" id="302167"/>
    <lineage>
        <taxon>Bacteria</taxon>
        <taxon>Bacillati</taxon>
        <taxon>Bacillota</taxon>
        <taxon>Bacilli</taxon>
        <taxon>Bacillales</taxon>
        <taxon>Bacillaceae</taxon>
        <taxon>Virgibacillus</taxon>
    </lineage>
</organism>
<reference evidence="2 3" key="1">
    <citation type="submission" date="2017-05" db="EMBL/GenBank/DDBJ databases">
        <title>Virgibacillus sp. AK90 isolated from a saltern of Kakinada, India.</title>
        <authorList>
            <person name="Gupta V."/>
            <person name="Sidhu C."/>
            <person name="Korpole S."/>
            <person name="Pinnaka A.K."/>
        </authorList>
    </citation>
    <scope>NUCLEOTIDE SEQUENCE [LARGE SCALE GENOMIC DNA]</scope>
    <source>
        <strain evidence="2 3">AK90</strain>
    </source>
</reference>
<accession>A0A3E0WRJ9</accession>
<sequence length="135" mass="14454">MNAIGTTLATALVLGLSSPAHAQVNASPQVQSTSPTSDVTPFAHPTRIGMKAPSTIYGMNATTTIRLSFSGDRAGGKYRYYLNPGNKRNGSTAATTVAFPESYYLGSKDYAVYSLFASVTGYSHDSTSRTMRHYR</sequence>
<dbReference type="Proteomes" id="UP000256488">
    <property type="component" value="Unassembled WGS sequence"/>
</dbReference>
<feature type="chain" id="PRO_5017721777" evidence="1">
    <location>
        <begin position="23"/>
        <end position="135"/>
    </location>
</feature>
<evidence type="ECO:0000313" key="3">
    <source>
        <dbReference type="Proteomes" id="UP000256488"/>
    </source>
</evidence>
<proteinExistence type="predicted"/>
<dbReference type="AlphaFoldDB" id="A0A3E0WRJ9"/>
<protein>
    <submittedName>
        <fullName evidence="2">Uncharacterized protein</fullName>
    </submittedName>
</protein>
<evidence type="ECO:0000256" key="1">
    <source>
        <dbReference type="SAM" id="SignalP"/>
    </source>
</evidence>
<feature type="signal peptide" evidence="1">
    <location>
        <begin position="1"/>
        <end position="22"/>
    </location>
</feature>
<gene>
    <name evidence="2" type="ORF">CAI16_09185</name>
</gene>
<keyword evidence="1" id="KW-0732">Signal</keyword>
<name>A0A3E0WRJ9_9BACI</name>
<dbReference type="RefSeq" id="WP_116278150.1">
    <property type="nucleotide sequence ID" value="NZ_NFZX01000016.1"/>
</dbReference>
<comment type="caution">
    <text evidence="2">The sequence shown here is derived from an EMBL/GenBank/DDBJ whole genome shotgun (WGS) entry which is preliminary data.</text>
</comment>
<evidence type="ECO:0000313" key="2">
    <source>
        <dbReference type="EMBL" id="RFA35019.1"/>
    </source>
</evidence>
<dbReference type="EMBL" id="NFZX01000016">
    <property type="protein sequence ID" value="RFA35019.1"/>
    <property type="molecule type" value="Genomic_DNA"/>
</dbReference>